<feature type="active site" description="Proton acceptor" evidence="8">
    <location>
        <position position="94"/>
    </location>
</feature>
<evidence type="ECO:0000256" key="5">
    <source>
        <dbReference type="ARBA" id="ARBA00022755"/>
    </source>
</evidence>
<dbReference type="CDD" id="cd02203">
    <property type="entry name" value="PurL_repeat1"/>
    <property type="match status" value="1"/>
</dbReference>
<comment type="subcellular location">
    <subcellularLocation>
        <location evidence="8">Cytoplasm</location>
    </subcellularLocation>
</comment>
<dbReference type="NCBIfam" id="TIGR01736">
    <property type="entry name" value="FGAM_synth_II"/>
    <property type="match status" value="1"/>
</dbReference>
<protein>
    <recommendedName>
        <fullName evidence="8">Phosphoribosylformylglycinamidine synthase subunit PurL</fullName>
        <shortName evidence="8">FGAM synthase</shortName>
        <ecNumber evidence="8">6.3.5.3</ecNumber>
    </recommendedName>
    <alternativeName>
        <fullName evidence="8">Formylglycinamide ribonucleotide amidotransferase subunit II</fullName>
        <shortName evidence="8">FGAR amidotransferase II</shortName>
        <shortName evidence="8">FGAR-AT II</shortName>
    </alternativeName>
    <alternativeName>
        <fullName evidence="8">Glutamine amidotransferase PurL</fullName>
    </alternativeName>
    <alternativeName>
        <fullName evidence="8">Phosphoribosylformylglycinamidine synthase subunit II</fullName>
    </alternativeName>
</protein>
<dbReference type="SUPFAM" id="SSF56042">
    <property type="entry name" value="PurM C-terminal domain-like"/>
    <property type="match status" value="2"/>
</dbReference>
<reference evidence="12" key="1">
    <citation type="submission" date="2023-03" db="EMBL/GenBank/DDBJ databases">
        <title>Stygiobacter electus gen. nov., sp. nov., facultatively anaerobic thermotolerant bacterium of the class Ignavibacteria from a well of Yessentuki mineral water deposit.</title>
        <authorList>
            <person name="Podosokorskaya O.A."/>
            <person name="Elcheninov A.G."/>
            <person name="Petrova N.F."/>
            <person name="Zavarzina D.G."/>
            <person name="Kublanov I.V."/>
            <person name="Merkel A.Y."/>
        </authorList>
    </citation>
    <scope>NUCLEOTIDE SEQUENCE</scope>
    <source>
        <strain evidence="12">09-Me</strain>
    </source>
</reference>
<dbReference type="Pfam" id="PF00586">
    <property type="entry name" value="AIRS"/>
    <property type="match status" value="2"/>
</dbReference>
<evidence type="ECO:0000259" key="10">
    <source>
        <dbReference type="Pfam" id="PF02769"/>
    </source>
</evidence>
<evidence type="ECO:0000256" key="3">
    <source>
        <dbReference type="ARBA" id="ARBA00022723"/>
    </source>
</evidence>
<feature type="binding site" evidence="8">
    <location>
        <position position="50"/>
    </location>
    <ligand>
        <name>ATP</name>
        <dbReference type="ChEBI" id="CHEBI:30616"/>
    </ligand>
</feature>
<dbReference type="InterPro" id="IPR041609">
    <property type="entry name" value="PurL_linker"/>
</dbReference>
<feature type="binding site" evidence="8">
    <location>
        <position position="267"/>
    </location>
    <ligand>
        <name>Mg(2+)</name>
        <dbReference type="ChEBI" id="CHEBI:18420"/>
        <label>2</label>
    </ligand>
</feature>
<dbReference type="SUPFAM" id="SSF55326">
    <property type="entry name" value="PurM N-terminal domain-like"/>
    <property type="match status" value="2"/>
</dbReference>
<keyword evidence="13" id="KW-1185">Reference proteome</keyword>
<dbReference type="GO" id="GO:0004642">
    <property type="term" value="F:phosphoribosylformylglycinamidine synthase activity"/>
    <property type="evidence" value="ECO:0007669"/>
    <property type="project" value="UniProtKB-UniRule"/>
</dbReference>
<evidence type="ECO:0000256" key="7">
    <source>
        <dbReference type="ARBA" id="ARBA00022842"/>
    </source>
</evidence>
<evidence type="ECO:0000256" key="1">
    <source>
        <dbReference type="ARBA" id="ARBA00022490"/>
    </source>
</evidence>
<dbReference type="Pfam" id="PF18072">
    <property type="entry name" value="FGAR-AT_linker"/>
    <property type="match status" value="1"/>
</dbReference>
<dbReference type="Pfam" id="PF02769">
    <property type="entry name" value="AIRS_C"/>
    <property type="match status" value="2"/>
</dbReference>
<gene>
    <name evidence="8 12" type="primary">purL</name>
    <name evidence="12" type="ORF">P0M35_12355</name>
</gene>
<comment type="caution">
    <text evidence="12">The sequence shown here is derived from an EMBL/GenBank/DDBJ whole genome shotgun (WGS) entry which is preliminary data.</text>
</comment>
<feature type="binding site" evidence="8">
    <location>
        <position position="497"/>
    </location>
    <ligand>
        <name>ATP</name>
        <dbReference type="ChEBI" id="CHEBI:30616"/>
    </ligand>
</feature>
<dbReference type="CDD" id="cd02204">
    <property type="entry name" value="PurL_repeat2"/>
    <property type="match status" value="1"/>
</dbReference>
<keyword evidence="5 8" id="KW-0658">Purine biosynthesis</keyword>
<feature type="binding site" evidence="8">
    <location>
        <position position="116"/>
    </location>
    <ligand>
        <name>Mg(2+)</name>
        <dbReference type="ChEBI" id="CHEBI:18420"/>
        <label>2</label>
    </ligand>
</feature>
<keyword evidence="6 8" id="KW-0067">ATP-binding</keyword>
<comment type="caution">
    <text evidence="8">Lacks conserved residue(s) required for the propagation of feature annotation.</text>
</comment>
<comment type="subunit">
    <text evidence="8">Monomer. Part of the FGAM synthase complex composed of 1 PurL, 1 PurQ and 2 PurS subunits.</text>
</comment>
<keyword evidence="4 8" id="KW-0547">Nucleotide-binding</keyword>
<dbReference type="HAMAP" id="MF_00420">
    <property type="entry name" value="PurL_2"/>
    <property type="match status" value="1"/>
</dbReference>
<evidence type="ECO:0000256" key="8">
    <source>
        <dbReference type="HAMAP-Rule" id="MF_00420"/>
    </source>
</evidence>
<organism evidence="12 13">
    <name type="scientific">Stygiobacter electus</name>
    <dbReference type="NCBI Taxonomy" id="3032292"/>
    <lineage>
        <taxon>Bacteria</taxon>
        <taxon>Pseudomonadati</taxon>
        <taxon>Ignavibacteriota</taxon>
        <taxon>Ignavibacteria</taxon>
        <taxon>Ignavibacteriales</taxon>
        <taxon>Melioribacteraceae</taxon>
        <taxon>Stygiobacter</taxon>
    </lineage>
</organism>
<dbReference type="InterPro" id="IPR036921">
    <property type="entry name" value="PurM-like_N_sf"/>
</dbReference>
<dbReference type="InterPro" id="IPR016188">
    <property type="entry name" value="PurM-like_N"/>
</dbReference>
<evidence type="ECO:0000259" key="11">
    <source>
        <dbReference type="Pfam" id="PF18072"/>
    </source>
</evidence>
<feature type="domain" description="Phosphoribosylformylglycinamidine synthase linker" evidence="11">
    <location>
        <begin position="9"/>
        <end position="51"/>
    </location>
</feature>
<feature type="binding site" evidence="8">
    <location>
        <position position="92"/>
    </location>
    <ligand>
        <name>Mg(2+)</name>
        <dbReference type="ChEBI" id="CHEBI:18420"/>
        <label>1</label>
    </ligand>
</feature>
<feature type="binding site" evidence="8">
    <location>
        <position position="535"/>
    </location>
    <ligand>
        <name>Mg(2+)</name>
        <dbReference type="ChEBI" id="CHEBI:18420"/>
        <label>1</label>
    </ligand>
</feature>
<dbReference type="NCBIfam" id="NF002290">
    <property type="entry name" value="PRK01213.1"/>
    <property type="match status" value="1"/>
</dbReference>
<keyword evidence="1 8" id="KW-0963">Cytoplasm</keyword>
<sequence length="742" mass="81789">MKEPEVNLKLALEHGLTEEEYGWVCERLGRTPTFTELGIFSVMWSEHCSYKNSIALLKTLPRSGGRLLVGAGEENAGLVDIGDGLAIAFKIESHNHPSAVEPYQGAATGVGGILRDIFTMGARPIAALNSLRFGNLDDARTRYLFEGVVKGIGDYGNCFGVPTVAGEVYFDECYKTNPLVNAMAIGLVDTKRVASAVAKGNGNPVFIVGSSTGRDGIHGATFASEEISEKSEAKRPSVQVGDPFTEKLLLEATLEIIKNDLIVGIQDMGAAGISCSTSEMSAKGKSGMKINLDKVPLREHDMNAYEIMLSESQERMLVVVKKGKEEEVKKIFDKWDLHCEIIGEVTDEENLLIYHHGELKAEIPPVELVLGGNAPVYYRDTKEPEYFMETLSFDKNKLPEPDCISDTFEKIFSSPNIASKRWVYEQYDSMVRTNTIVGPGSDAAVIYIKETNKAIAAKTDCNGRYVYLNPKEGTKIAVAESARNVVCSGAIPLAITNCLNFGNPYKPENYWQFKKAIEGMSEACKYFNTPVTGGNVSFYNESPEAAVYPTPTIGMVGLIENLENVTTANFKNENDLIYVLGEDYEEIGGSEYLKVVHNLVKGDCPKIDLQAEKDLHHLVLNLIEQKLINSAHDISEGGILCALAECCIIDDENPIGANVHIPIKTREDFSFFSESQSRIIVTVSQENKEKFEEIASKSFTPFYFLGIAGGKSLNINEQYQFSLNHLMDLYYNSIPRKMNAKS</sequence>
<evidence type="ECO:0000256" key="6">
    <source>
        <dbReference type="ARBA" id="ARBA00022840"/>
    </source>
</evidence>
<feature type="binding site" evidence="8">
    <location>
        <begin position="311"/>
        <end position="313"/>
    </location>
    <ligand>
        <name>substrate</name>
    </ligand>
</feature>
<dbReference type="GO" id="GO:0005737">
    <property type="term" value="C:cytoplasm"/>
    <property type="evidence" value="ECO:0007669"/>
    <property type="project" value="UniProtKB-SubCell"/>
</dbReference>
<dbReference type="EC" id="6.3.5.3" evidence="8"/>
<dbReference type="InterPro" id="IPR010918">
    <property type="entry name" value="PurM-like_C_dom"/>
</dbReference>
<comment type="similarity">
    <text evidence="8">Belongs to the FGAMS family.</text>
</comment>
<dbReference type="PANTHER" id="PTHR43555:SF1">
    <property type="entry name" value="PHOSPHORIBOSYLFORMYLGLYCINAMIDINE SYNTHASE SUBUNIT PURL"/>
    <property type="match status" value="1"/>
</dbReference>
<proteinExistence type="inferred from homology"/>
<feature type="binding site" evidence="8">
    <location>
        <position position="90"/>
    </location>
    <ligand>
        <name>ATP</name>
        <dbReference type="ChEBI" id="CHEBI:30616"/>
    </ligand>
</feature>
<accession>A0AAE3TF33</accession>
<feature type="active site" evidence="8">
    <location>
        <position position="47"/>
    </location>
</feature>
<dbReference type="Proteomes" id="UP001221302">
    <property type="component" value="Unassembled WGS sequence"/>
</dbReference>
<dbReference type="InterPro" id="IPR036676">
    <property type="entry name" value="PurM-like_C_sf"/>
</dbReference>
<dbReference type="Gene3D" id="3.90.650.10">
    <property type="entry name" value="PurM-like C-terminal domain"/>
    <property type="match status" value="2"/>
</dbReference>
<dbReference type="GO" id="GO:0005524">
    <property type="term" value="F:ATP binding"/>
    <property type="evidence" value="ECO:0007669"/>
    <property type="project" value="UniProtKB-UniRule"/>
</dbReference>
<name>A0AAE3TF33_9BACT</name>
<comment type="catalytic activity">
    <reaction evidence="8">
        <text>N(2)-formyl-N(1)-(5-phospho-beta-D-ribosyl)glycinamide + L-glutamine + ATP + H2O = 2-formamido-N(1)-(5-O-phospho-beta-D-ribosyl)acetamidine + L-glutamate + ADP + phosphate + H(+)</text>
        <dbReference type="Rhea" id="RHEA:17129"/>
        <dbReference type="ChEBI" id="CHEBI:15377"/>
        <dbReference type="ChEBI" id="CHEBI:15378"/>
        <dbReference type="ChEBI" id="CHEBI:29985"/>
        <dbReference type="ChEBI" id="CHEBI:30616"/>
        <dbReference type="ChEBI" id="CHEBI:43474"/>
        <dbReference type="ChEBI" id="CHEBI:58359"/>
        <dbReference type="ChEBI" id="CHEBI:147286"/>
        <dbReference type="ChEBI" id="CHEBI:147287"/>
        <dbReference type="ChEBI" id="CHEBI:456216"/>
        <dbReference type="EC" id="6.3.5.3"/>
    </reaction>
</comment>
<evidence type="ECO:0000313" key="12">
    <source>
        <dbReference type="EMBL" id="MDF1612948.1"/>
    </source>
</evidence>
<feature type="domain" description="PurM-like N-terminal" evidence="9">
    <location>
        <begin position="74"/>
        <end position="188"/>
    </location>
</feature>
<keyword evidence="7 8" id="KW-0460">Magnesium</keyword>
<feature type="binding site" evidence="8">
    <location>
        <position position="537"/>
    </location>
    <ligand>
        <name>substrate</name>
    </ligand>
</feature>
<dbReference type="AlphaFoldDB" id="A0AAE3TF33"/>
<feature type="binding site" evidence="8">
    <location>
        <position position="115"/>
    </location>
    <ligand>
        <name>substrate</name>
    </ligand>
</feature>
<dbReference type="PANTHER" id="PTHR43555">
    <property type="entry name" value="PHOSPHORIBOSYLFORMYLGLYCINAMIDINE SYNTHASE SUBUNIT PURL"/>
    <property type="match status" value="1"/>
</dbReference>
<evidence type="ECO:0000256" key="2">
    <source>
        <dbReference type="ARBA" id="ARBA00022598"/>
    </source>
</evidence>
<evidence type="ECO:0000256" key="4">
    <source>
        <dbReference type="ARBA" id="ARBA00022741"/>
    </source>
</evidence>
<feature type="domain" description="PurM-like C-terminal" evidence="10">
    <location>
        <begin position="202"/>
        <end position="350"/>
    </location>
</feature>
<dbReference type="InterPro" id="IPR010074">
    <property type="entry name" value="PRibForGlyAmidine_synth_PurL"/>
</dbReference>
<keyword evidence="3 8" id="KW-0479">Metal-binding</keyword>
<feature type="binding site" evidence="8">
    <location>
        <begin position="93"/>
        <end position="96"/>
    </location>
    <ligand>
        <name>substrate</name>
    </ligand>
</feature>
<comment type="pathway">
    <text evidence="8">Purine metabolism; IMP biosynthesis via de novo pathway; 5-amino-1-(5-phospho-D-ribosyl)imidazole from N(2)-formyl-N(1)-(5-phospho-D-ribosyl)glycinamide: step 1/2.</text>
</comment>
<feature type="domain" description="PurM-like C-terminal" evidence="10">
    <location>
        <begin position="573"/>
        <end position="706"/>
    </location>
</feature>
<dbReference type="GO" id="GO:0006189">
    <property type="term" value="P:'de novo' IMP biosynthetic process"/>
    <property type="evidence" value="ECO:0007669"/>
    <property type="project" value="UniProtKB-UniRule"/>
</dbReference>
<dbReference type="PIRSF" id="PIRSF001587">
    <property type="entry name" value="FGAM_synthase_II"/>
    <property type="match status" value="1"/>
</dbReference>
<keyword evidence="2 8" id="KW-0436">Ligase</keyword>
<dbReference type="FunFam" id="3.30.1330.10:FF:000004">
    <property type="entry name" value="Phosphoribosylformylglycinamidine synthase subunit PurL"/>
    <property type="match status" value="1"/>
</dbReference>
<dbReference type="GO" id="GO:0000287">
    <property type="term" value="F:magnesium ion binding"/>
    <property type="evidence" value="ECO:0007669"/>
    <property type="project" value="UniProtKB-UniRule"/>
</dbReference>
<comment type="function">
    <text evidence="8">Part of the phosphoribosylformylglycinamidine synthase complex involved in the purines biosynthetic pathway. Catalyzes the ATP-dependent conversion of formylglycinamide ribonucleotide (FGAR) and glutamine to yield formylglycinamidine ribonucleotide (FGAM) and glutamate. The FGAM synthase complex is composed of three subunits. PurQ produces an ammonia molecule by converting glutamine to glutamate. PurL transfers the ammonia molecule to FGAR to form FGAM in an ATP-dependent manner. PurS interacts with PurQ and PurL and is thought to assist in the transfer of the ammonia molecule from PurQ to PurL.</text>
</comment>
<dbReference type="RefSeq" id="WP_321536719.1">
    <property type="nucleotide sequence ID" value="NZ_JARGDL010000022.1"/>
</dbReference>
<feature type="domain" description="PurM-like N-terminal" evidence="9">
    <location>
        <begin position="440"/>
        <end position="559"/>
    </location>
</feature>
<feature type="binding site" evidence="8">
    <location>
        <position position="534"/>
    </location>
    <ligand>
        <name>ATP</name>
        <dbReference type="ChEBI" id="CHEBI:30616"/>
    </ligand>
</feature>
<dbReference type="Gene3D" id="3.30.1330.10">
    <property type="entry name" value="PurM-like, N-terminal domain"/>
    <property type="match status" value="2"/>
</dbReference>
<dbReference type="EMBL" id="JARGDL010000022">
    <property type="protein sequence ID" value="MDF1612948.1"/>
    <property type="molecule type" value="Genomic_DNA"/>
</dbReference>
<evidence type="ECO:0000313" key="13">
    <source>
        <dbReference type="Proteomes" id="UP001221302"/>
    </source>
</evidence>
<feature type="binding site" evidence="8">
    <location>
        <position position="239"/>
    </location>
    <ligand>
        <name>substrate</name>
    </ligand>
</feature>
<evidence type="ECO:0000259" key="9">
    <source>
        <dbReference type="Pfam" id="PF00586"/>
    </source>
</evidence>